<dbReference type="Gene3D" id="3.40.800.20">
    <property type="entry name" value="Histone deacetylase domain"/>
    <property type="match status" value="1"/>
</dbReference>
<protein>
    <recommendedName>
        <fullName evidence="1">Histone deacetylase domain-containing protein</fullName>
    </recommendedName>
</protein>
<feature type="non-terminal residue" evidence="2">
    <location>
        <position position="184"/>
    </location>
</feature>
<dbReference type="InterPro" id="IPR003084">
    <property type="entry name" value="HDAC_I/II"/>
</dbReference>
<dbReference type="Proteomes" id="UP000663848">
    <property type="component" value="Unassembled WGS sequence"/>
</dbReference>
<gene>
    <name evidence="2" type="ORF">QYT958_LOCUS37620</name>
</gene>
<dbReference type="InterPro" id="IPR037138">
    <property type="entry name" value="His_deacetylse_dom_sf"/>
</dbReference>
<evidence type="ECO:0000313" key="2">
    <source>
        <dbReference type="EMBL" id="CAF4996017.1"/>
    </source>
</evidence>
<dbReference type="Pfam" id="PF00850">
    <property type="entry name" value="Hist_deacetyl"/>
    <property type="match status" value="1"/>
</dbReference>
<dbReference type="AlphaFoldDB" id="A0A822AGH7"/>
<dbReference type="InterPro" id="IPR023696">
    <property type="entry name" value="Ureohydrolase_dom_sf"/>
</dbReference>
<dbReference type="PRINTS" id="PR01271">
    <property type="entry name" value="HISDACETLASE"/>
</dbReference>
<name>A0A822AGH7_9BILA</name>
<dbReference type="PANTHER" id="PTHR48252:SF77">
    <property type="entry name" value="HISTONE DEACETYLASE DOMAIN-CONTAINING PROTEIN"/>
    <property type="match status" value="1"/>
</dbReference>
<reference evidence="2" key="1">
    <citation type="submission" date="2021-02" db="EMBL/GenBank/DDBJ databases">
        <authorList>
            <person name="Nowell W R."/>
        </authorList>
    </citation>
    <scope>NUCLEOTIDE SEQUENCE</scope>
</reference>
<feature type="non-terminal residue" evidence="2">
    <location>
        <position position="1"/>
    </location>
</feature>
<dbReference type="GO" id="GO:0004407">
    <property type="term" value="F:histone deacetylase activity"/>
    <property type="evidence" value="ECO:0007669"/>
    <property type="project" value="InterPro"/>
</dbReference>
<dbReference type="PANTHER" id="PTHR48252">
    <property type="entry name" value="HISTONE DEACETYLASE 2-RELATED"/>
    <property type="match status" value="1"/>
</dbReference>
<feature type="domain" description="Histone deacetylase" evidence="1">
    <location>
        <begin position="1"/>
        <end position="119"/>
    </location>
</feature>
<proteinExistence type="predicted"/>
<evidence type="ECO:0000313" key="3">
    <source>
        <dbReference type="Proteomes" id="UP000663848"/>
    </source>
</evidence>
<sequence>HKFGEYFPGTGDLRDIGAGRGKYYAVNFPLRDGIDDDTYETIFKPVMTKVIETYQPNAIVLQCGADSLTGDRLGCFNLTLKGHGKCVEFIKSLNLPLLLLGGGGYTIRNVARAWTNETAIALSQEISNELPYNDYFEYYGPDFKLNISPSNMPNQNSSEYLDKIKIKLFDNLRMLPHVPGVQMQ</sequence>
<dbReference type="SUPFAM" id="SSF52768">
    <property type="entry name" value="Arginase/deacetylase"/>
    <property type="match status" value="1"/>
</dbReference>
<evidence type="ECO:0000259" key="1">
    <source>
        <dbReference type="Pfam" id="PF00850"/>
    </source>
</evidence>
<comment type="caution">
    <text evidence="2">The sequence shown here is derived from an EMBL/GenBank/DDBJ whole genome shotgun (WGS) entry which is preliminary data.</text>
</comment>
<accession>A0A822AGH7</accession>
<dbReference type="InterPro" id="IPR023801">
    <property type="entry name" value="His_deacetylse_dom"/>
</dbReference>
<dbReference type="EMBL" id="CAJOBR010031666">
    <property type="protein sequence ID" value="CAF4996017.1"/>
    <property type="molecule type" value="Genomic_DNA"/>
</dbReference>
<organism evidence="2 3">
    <name type="scientific">Rotaria socialis</name>
    <dbReference type="NCBI Taxonomy" id="392032"/>
    <lineage>
        <taxon>Eukaryota</taxon>
        <taxon>Metazoa</taxon>
        <taxon>Spiralia</taxon>
        <taxon>Gnathifera</taxon>
        <taxon>Rotifera</taxon>
        <taxon>Eurotatoria</taxon>
        <taxon>Bdelloidea</taxon>
        <taxon>Philodinida</taxon>
        <taxon>Philodinidae</taxon>
        <taxon>Rotaria</taxon>
    </lineage>
</organism>